<comment type="caution">
    <text evidence="2">The sequence shown here is derived from an EMBL/GenBank/DDBJ whole genome shotgun (WGS) entry which is preliminary data.</text>
</comment>
<dbReference type="GO" id="GO:0032259">
    <property type="term" value="P:methylation"/>
    <property type="evidence" value="ECO:0007669"/>
    <property type="project" value="UniProtKB-KW"/>
</dbReference>
<reference evidence="2 3" key="1">
    <citation type="submission" date="2024-08" db="EMBL/GenBank/DDBJ databases">
        <title>Two novel Cytobacillus novel species.</title>
        <authorList>
            <person name="Liu G."/>
        </authorList>
    </citation>
    <scope>NUCLEOTIDE SEQUENCE [LARGE SCALE GENOMIC DNA]</scope>
    <source>
        <strain evidence="2 3">FJAT-54145</strain>
    </source>
</reference>
<evidence type="ECO:0000313" key="3">
    <source>
        <dbReference type="Proteomes" id="UP001601059"/>
    </source>
</evidence>
<dbReference type="InterPro" id="IPR013216">
    <property type="entry name" value="Methyltransf_11"/>
</dbReference>
<keyword evidence="3" id="KW-1185">Reference proteome</keyword>
<sequence>MNNKWNKIIYKLWSKIYDIFFNSGAFLKARKKVFQDYPFKKGQKVLFVGVGTGADLELINLNDLEITGIDLSKDMLEQAKKKFSKTVILKEMDAMNLDFSDETFDVIVSSLIVSVVPDPVKAIKEMNRVLKSDGEIVIFDKFSESHKTSLLKKVARNIVRFLGTDIGLDFSDVLKKSDGNLAIIDNQPVMFKGLYRKIILKRSVV</sequence>
<organism evidence="2 3">
    <name type="scientific">Cytobacillus spartinae</name>
    <dbReference type="NCBI Taxonomy" id="3299023"/>
    <lineage>
        <taxon>Bacteria</taxon>
        <taxon>Bacillati</taxon>
        <taxon>Bacillota</taxon>
        <taxon>Bacilli</taxon>
        <taxon>Bacillales</taxon>
        <taxon>Bacillaceae</taxon>
        <taxon>Cytobacillus</taxon>
    </lineage>
</organism>
<feature type="domain" description="Methyltransferase type 11" evidence="1">
    <location>
        <begin position="48"/>
        <end position="138"/>
    </location>
</feature>
<dbReference type="PANTHER" id="PTHR43591">
    <property type="entry name" value="METHYLTRANSFERASE"/>
    <property type="match status" value="1"/>
</dbReference>
<dbReference type="EMBL" id="JBIACK010000009">
    <property type="protein sequence ID" value="MFE8702271.1"/>
    <property type="molecule type" value="Genomic_DNA"/>
</dbReference>
<gene>
    <name evidence="2" type="ORF">ACFYKX_16875</name>
</gene>
<evidence type="ECO:0000259" key="1">
    <source>
        <dbReference type="Pfam" id="PF08241"/>
    </source>
</evidence>
<dbReference type="SUPFAM" id="SSF53335">
    <property type="entry name" value="S-adenosyl-L-methionine-dependent methyltransferases"/>
    <property type="match status" value="1"/>
</dbReference>
<dbReference type="RefSeq" id="WP_389362240.1">
    <property type="nucleotide sequence ID" value="NZ_JBIACK010000009.1"/>
</dbReference>
<keyword evidence="2" id="KW-0489">Methyltransferase</keyword>
<name>A0ABW6KDL6_9BACI</name>
<dbReference type="InterPro" id="IPR029063">
    <property type="entry name" value="SAM-dependent_MTases_sf"/>
</dbReference>
<proteinExistence type="predicted"/>
<evidence type="ECO:0000313" key="2">
    <source>
        <dbReference type="EMBL" id="MFE8702271.1"/>
    </source>
</evidence>
<dbReference type="CDD" id="cd02440">
    <property type="entry name" value="AdoMet_MTases"/>
    <property type="match status" value="1"/>
</dbReference>
<dbReference type="EC" id="2.1.1.-" evidence="2"/>
<protein>
    <submittedName>
        <fullName evidence="2">Class I SAM-dependent methyltransferase</fullName>
        <ecNumber evidence="2">2.1.1.-</ecNumber>
    </submittedName>
</protein>
<dbReference type="Proteomes" id="UP001601059">
    <property type="component" value="Unassembled WGS sequence"/>
</dbReference>
<dbReference type="GO" id="GO:0008168">
    <property type="term" value="F:methyltransferase activity"/>
    <property type="evidence" value="ECO:0007669"/>
    <property type="project" value="UniProtKB-KW"/>
</dbReference>
<dbReference type="Gene3D" id="3.40.50.150">
    <property type="entry name" value="Vaccinia Virus protein VP39"/>
    <property type="match status" value="1"/>
</dbReference>
<keyword evidence="2" id="KW-0808">Transferase</keyword>
<accession>A0ABW6KDL6</accession>
<dbReference type="Pfam" id="PF08241">
    <property type="entry name" value="Methyltransf_11"/>
    <property type="match status" value="1"/>
</dbReference>